<dbReference type="Proteomes" id="UP000235371">
    <property type="component" value="Unassembled WGS sequence"/>
</dbReference>
<feature type="domain" description="Knr4/Smi1-like" evidence="2">
    <location>
        <begin position="317"/>
        <end position="491"/>
    </location>
</feature>
<protein>
    <recommendedName>
        <fullName evidence="2">Knr4/Smi1-like domain-containing protein</fullName>
    </recommendedName>
</protein>
<feature type="region of interest" description="Disordered" evidence="1">
    <location>
        <begin position="86"/>
        <end position="110"/>
    </location>
</feature>
<evidence type="ECO:0000313" key="3">
    <source>
        <dbReference type="EMBL" id="PMD56560.1"/>
    </source>
</evidence>
<dbReference type="GeneID" id="36591615"/>
<accession>A0A2J6T0J7</accession>
<dbReference type="SUPFAM" id="SSF160631">
    <property type="entry name" value="SMI1/KNR4-like"/>
    <property type="match status" value="1"/>
</dbReference>
<dbReference type="InterPro" id="IPR018958">
    <property type="entry name" value="Knr4/Smi1-like_dom"/>
</dbReference>
<dbReference type="EMBL" id="KZ613848">
    <property type="protein sequence ID" value="PMD56560.1"/>
    <property type="molecule type" value="Genomic_DNA"/>
</dbReference>
<dbReference type="InterPro" id="IPR037883">
    <property type="entry name" value="Knr4/Smi1-like_sf"/>
</dbReference>
<dbReference type="SMART" id="SM00860">
    <property type="entry name" value="SMI1_KNR4"/>
    <property type="match status" value="1"/>
</dbReference>
<organism evidence="3 4">
    <name type="scientific">Hyaloscypha bicolor E</name>
    <dbReference type="NCBI Taxonomy" id="1095630"/>
    <lineage>
        <taxon>Eukaryota</taxon>
        <taxon>Fungi</taxon>
        <taxon>Dikarya</taxon>
        <taxon>Ascomycota</taxon>
        <taxon>Pezizomycotina</taxon>
        <taxon>Leotiomycetes</taxon>
        <taxon>Helotiales</taxon>
        <taxon>Hyaloscyphaceae</taxon>
        <taxon>Hyaloscypha</taxon>
        <taxon>Hyaloscypha bicolor</taxon>
    </lineage>
</organism>
<dbReference type="AlphaFoldDB" id="A0A2J6T0J7"/>
<keyword evidence="4" id="KW-1185">Reference proteome</keyword>
<sequence>MYPRFHPAQILRTTGDHELGYTLYGFVAEFAVLGGAYLDTARQLISLVNKHAPLYRANTPVFKPLWLVWDLTGTWPEGEEALVHLEQEQEQEQSSADPGDQKGKGRKRKRDAVAELAEQYEMSCWEIAGFEKKGEQVYDETGLRGCVEKLRGFAGEGSEWVADATTGGMAMSKSSILVKALEIAVVLRGQGQGQGDSHAGEGLPAVDEILGWIAERLHANQMIVYLTRSAKAWEVLKGELGGRVLETFRTRYEKGVQRSGMWDKSVGELVQIISHNTANNEAAKSYRDEMYGAEQEEEKSGGEADGGKHLTTILKDPLSRNDIAALEKRLDISLPDDYKDFFAATNGMGASWGGIIADPPLFAGSEVRWITEEEEYFTDLAADILPDVFHLIRDIYDDGEWPTVGMPLEIGSQDIDEVWLLPPPKVKELVAIHLDQRERGSEIKILIENAVTAWAGSLGEFENLEWCVMTWASGGAVDMQTYPSFKAFLVNKAEASADDDRRETPEQVVSAGIRQPKSSLFSMSFNLSFRVLWQRIPFGHTSVNLTTGVIFSVQYQHYLPVHDDVHVALAHETQLFLLRAGDWPENYGHGVAQKYADMISSFHL</sequence>
<dbReference type="RefSeq" id="XP_024733464.1">
    <property type="nucleotide sequence ID" value="XM_024883538.1"/>
</dbReference>
<evidence type="ECO:0000259" key="2">
    <source>
        <dbReference type="SMART" id="SM00860"/>
    </source>
</evidence>
<reference evidence="3 4" key="1">
    <citation type="submission" date="2016-04" db="EMBL/GenBank/DDBJ databases">
        <title>A degradative enzymes factory behind the ericoid mycorrhizal symbiosis.</title>
        <authorList>
            <consortium name="DOE Joint Genome Institute"/>
            <person name="Martino E."/>
            <person name="Morin E."/>
            <person name="Grelet G."/>
            <person name="Kuo A."/>
            <person name="Kohler A."/>
            <person name="Daghino S."/>
            <person name="Barry K."/>
            <person name="Choi C."/>
            <person name="Cichocki N."/>
            <person name="Clum A."/>
            <person name="Copeland A."/>
            <person name="Hainaut M."/>
            <person name="Haridas S."/>
            <person name="Labutti K."/>
            <person name="Lindquist E."/>
            <person name="Lipzen A."/>
            <person name="Khouja H.-R."/>
            <person name="Murat C."/>
            <person name="Ohm R."/>
            <person name="Olson A."/>
            <person name="Spatafora J."/>
            <person name="Veneault-Fourrey C."/>
            <person name="Henrissat B."/>
            <person name="Grigoriev I."/>
            <person name="Martin F."/>
            <person name="Perotto S."/>
        </authorList>
    </citation>
    <scope>NUCLEOTIDE SEQUENCE [LARGE SCALE GENOMIC DNA]</scope>
    <source>
        <strain evidence="3 4">E</strain>
    </source>
</reference>
<evidence type="ECO:0000256" key="1">
    <source>
        <dbReference type="SAM" id="MobiDB-lite"/>
    </source>
</evidence>
<proteinExistence type="predicted"/>
<gene>
    <name evidence="3" type="ORF">K444DRAFT_632950</name>
</gene>
<dbReference type="Gene3D" id="3.40.1580.10">
    <property type="entry name" value="SMI1/KNR4-like"/>
    <property type="match status" value="1"/>
</dbReference>
<dbReference type="Pfam" id="PF09346">
    <property type="entry name" value="SMI1_KNR4"/>
    <property type="match status" value="1"/>
</dbReference>
<dbReference type="InParanoid" id="A0A2J6T0J7"/>
<evidence type="ECO:0000313" key="4">
    <source>
        <dbReference type="Proteomes" id="UP000235371"/>
    </source>
</evidence>
<dbReference type="OrthoDB" id="2788868at2759"/>
<name>A0A2J6T0J7_9HELO</name>